<evidence type="ECO:0000313" key="2">
    <source>
        <dbReference type="EMBL" id="MBC8674066.1"/>
    </source>
</evidence>
<feature type="region of interest" description="Disordered" evidence="1">
    <location>
        <begin position="1"/>
        <end position="54"/>
    </location>
</feature>
<proteinExistence type="predicted"/>
<protein>
    <submittedName>
        <fullName evidence="2">Uncharacterized protein</fullName>
    </submittedName>
</protein>
<gene>
    <name evidence="2" type="ORF">H2136_12925</name>
</gene>
<dbReference type="EMBL" id="JACLAN010000006">
    <property type="protein sequence ID" value="MBC8674066.1"/>
    <property type="molecule type" value="Genomic_DNA"/>
</dbReference>
<reference evidence="2" key="1">
    <citation type="submission" date="2020-07" db="EMBL/GenBank/DDBJ databases">
        <title>Carbapenem Resistant Aeromonas hydrophila Carrying blacphA7 Isolated from Two Solid Organ Transplant Patients.</title>
        <authorList>
            <person name="Hilt E."/>
            <person name="Fitzwater S.P."/>
            <person name="Ward K."/>
            <person name="De St Maurice A."/>
            <person name="Chandrasekaran S."/>
            <person name="Garner O.B."/>
            <person name="Yang S."/>
        </authorList>
    </citation>
    <scope>NUCLEOTIDE SEQUENCE</scope>
    <source>
        <strain evidence="2">B-1</strain>
    </source>
</reference>
<name>A0A926FHP3_AERHY</name>
<dbReference type="AlphaFoldDB" id="A0A926FHP3"/>
<sequence length="54" mass="5911">MSHDESMSHEGWSMTPMNHAGMEHGDAMHHEAQGEQMDHAGHMPADKTVKAGTN</sequence>
<organism evidence="2">
    <name type="scientific">Aeromonas hydrophila</name>
    <dbReference type="NCBI Taxonomy" id="644"/>
    <lineage>
        <taxon>Bacteria</taxon>
        <taxon>Pseudomonadati</taxon>
        <taxon>Pseudomonadota</taxon>
        <taxon>Gammaproteobacteria</taxon>
        <taxon>Aeromonadales</taxon>
        <taxon>Aeromonadaceae</taxon>
        <taxon>Aeromonas</taxon>
    </lineage>
</organism>
<evidence type="ECO:0000256" key="1">
    <source>
        <dbReference type="SAM" id="MobiDB-lite"/>
    </source>
</evidence>
<accession>A0A926FHP3</accession>
<comment type="caution">
    <text evidence="2">The sequence shown here is derived from an EMBL/GenBank/DDBJ whole genome shotgun (WGS) entry which is preliminary data.</text>
</comment>
<feature type="compositionally biased region" description="Basic and acidic residues" evidence="1">
    <location>
        <begin position="21"/>
        <end position="54"/>
    </location>
</feature>